<dbReference type="InterPro" id="IPR036388">
    <property type="entry name" value="WH-like_DNA-bd_sf"/>
</dbReference>
<dbReference type="SUPFAM" id="SSF46785">
    <property type="entry name" value="Winged helix' DNA-binding domain"/>
    <property type="match status" value="1"/>
</dbReference>
<comment type="similarity">
    <text evidence="1">Belongs to the BlaI transcriptional regulatory family.</text>
</comment>
<accession>A0ABM8DP00</accession>
<keyword evidence="3" id="KW-0238">DNA-binding</keyword>
<dbReference type="EMBL" id="AP027079">
    <property type="protein sequence ID" value="BDU68694.1"/>
    <property type="molecule type" value="Genomic_DNA"/>
</dbReference>
<dbReference type="InterPro" id="IPR036390">
    <property type="entry name" value="WH_DNA-bd_sf"/>
</dbReference>
<evidence type="ECO:0000313" key="5">
    <source>
        <dbReference type="EMBL" id="BDU68694.1"/>
    </source>
</evidence>
<dbReference type="RefSeq" id="WP_286355328.1">
    <property type="nucleotide sequence ID" value="NZ_AP027079.1"/>
</dbReference>
<evidence type="ECO:0000256" key="1">
    <source>
        <dbReference type="ARBA" id="ARBA00011046"/>
    </source>
</evidence>
<evidence type="ECO:0000313" key="6">
    <source>
        <dbReference type="Proteomes" id="UP001242010"/>
    </source>
</evidence>
<organism evidence="5 6">
    <name type="scientific">Geothrix oryzae</name>
    <dbReference type="NCBI Taxonomy" id="2927975"/>
    <lineage>
        <taxon>Bacteria</taxon>
        <taxon>Pseudomonadati</taxon>
        <taxon>Acidobacteriota</taxon>
        <taxon>Holophagae</taxon>
        <taxon>Holophagales</taxon>
        <taxon>Holophagaceae</taxon>
        <taxon>Geothrix</taxon>
    </lineage>
</organism>
<keyword evidence="4" id="KW-0804">Transcription</keyword>
<reference evidence="6" key="1">
    <citation type="journal article" date="2023" name="Int. J. Syst. Evol. Microbiol.">
        <title>Mesoterricola silvestris gen. nov., sp. nov., Mesoterricola sediminis sp. nov., Geothrix oryzae sp. nov., Geothrix edaphica sp. nov., Geothrix rubra sp. nov., and Geothrix limicola sp. nov., six novel members of Acidobacteriota isolated from soils.</title>
        <authorList>
            <person name="Itoh H."/>
            <person name="Sugisawa Y."/>
            <person name="Mise K."/>
            <person name="Xu Z."/>
            <person name="Kuniyasu M."/>
            <person name="Ushijima N."/>
            <person name="Kawano K."/>
            <person name="Kobayashi E."/>
            <person name="Shiratori Y."/>
            <person name="Masuda Y."/>
            <person name="Senoo K."/>
        </authorList>
    </citation>
    <scope>NUCLEOTIDE SEQUENCE [LARGE SCALE GENOMIC DNA]</scope>
    <source>
        <strain evidence="6">Red222</strain>
    </source>
</reference>
<keyword evidence="6" id="KW-1185">Reference proteome</keyword>
<dbReference type="PIRSF" id="PIRSF019455">
    <property type="entry name" value="CopR_AtkY"/>
    <property type="match status" value="1"/>
</dbReference>
<evidence type="ECO:0000256" key="2">
    <source>
        <dbReference type="ARBA" id="ARBA00023015"/>
    </source>
</evidence>
<dbReference type="InterPro" id="IPR005650">
    <property type="entry name" value="BlaI_family"/>
</dbReference>
<evidence type="ECO:0000256" key="3">
    <source>
        <dbReference type="ARBA" id="ARBA00023125"/>
    </source>
</evidence>
<evidence type="ECO:0000256" key="4">
    <source>
        <dbReference type="ARBA" id="ARBA00023163"/>
    </source>
</evidence>
<dbReference type="Proteomes" id="UP001242010">
    <property type="component" value="Chromosome"/>
</dbReference>
<protein>
    <submittedName>
        <fullName evidence="5">Transcriptional regulator</fullName>
    </submittedName>
</protein>
<dbReference type="Gene3D" id="1.10.10.10">
    <property type="entry name" value="Winged helix-like DNA-binding domain superfamily/Winged helix DNA-binding domain"/>
    <property type="match status" value="1"/>
</dbReference>
<sequence>MRHPLNRPTDVELSILRALWDLGPATVRQVHEVLASDRDLAYTAVLKMMQTMVDKGLLLRDESGRSHIYRPSQAREHTLKHLVDDLLERAFGGSALDLLATTLSSRKLGTSEREEIAQLLAKAKEKRP</sequence>
<keyword evidence="2" id="KW-0805">Transcription regulation</keyword>
<dbReference type="Pfam" id="PF03965">
    <property type="entry name" value="Penicillinase_R"/>
    <property type="match status" value="1"/>
</dbReference>
<name>A0ABM8DP00_9BACT</name>
<gene>
    <name evidence="5" type="ORF">GETHOR_07950</name>
</gene>
<proteinExistence type="inferred from homology"/>